<gene>
    <name evidence="1" type="ORF">L596_003857</name>
</gene>
<protein>
    <submittedName>
        <fullName evidence="1">Uncharacterized protein</fullName>
    </submittedName>
</protein>
<reference evidence="1 2" key="1">
    <citation type="journal article" date="2015" name="Genome Biol.">
        <title>Comparative genomics of Steinernema reveals deeply conserved gene regulatory networks.</title>
        <authorList>
            <person name="Dillman A.R."/>
            <person name="Macchietto M."/>
            <person name="Porter C.F."/>
            <person name="Rogers A."/>
            <person name="Williams B."/>
            <person name="Antoshechkin I."/>
            <person name="Lee M.M."/>
            <person name="Goodwin Z."/>
            <person name="Lu X."/>
            <person name="Lewis E.E."/>
            <person name="Goodrich-Blair H."/>
            <person name="Stock S.P."/>
            <person name="Adams B.J."/>
            <person name="Sternberg P.W."/>
            <person name="Mortazavi A."/>
        </authorList>
    </citation>
    <scope>NUCLEOTIDE SEQUENCE [LARGE SCALE GENOMIC DNA]</scope>
    <source>
        <strain evidence="1 2">ALL</strain>
    </source>
</reference>
<name>A0A4U8UTV9_STECR</name>
<sequence length="121" mass="13409">MTVCGCAMCPPDRRVPCMCLALWPCILFYRRANRPTDSASLLRVGNRRSSNQPSLTSMELLIGRQRSATWIFRSSEANIQGIGTQTVLIILSSLVSATFRLTASVPRLVNSDQRNLVPNVL</sequence>
<accession>A0A4U8UTV9</accession>
<comment type="caution">
    <text evidence="1">The sequence shown here is derived from an EMBL/GenBank/DDBJ whole genome shotgun (WGS) entry which is preliminary data.</text>
</comment>
<reference evidence="1 2" key="2">
    <citation type="journal article" date="2019" name="G3 (Bethesda)">
        <title>Hybrid Assembly of the Genome of the Entomopathogenic Nematode Steinernema carpocapsae Identifies the X-Chromosome.</title>
        <authorList>
            <person name="Serra L."/>
            <person name="Macchietto M."/>
            <person name="Macias-Munoz A."/>
            <person name="McGill C.J."/>
            <person name="Rodriguez I.M."/>
            <person name="Rodriguez B."/>
            <person name="Murad R."/>
            <person name="Mortazavi A."/>
        </authorList>
    </citation>
    <scope>NUCLEOTIDE SEQUENCE [LARGE SCALE GENOMIC DNA]</scope>
    <source>
        <strain evidence="1 2">ALL</strain>
    </source>
</reference>
<organism evidence="1 2">
    <name type="scientific">Steinernema carpocapsae</name>
    <name type="common">Entomopathogenic nematode</name>
    <dbReference type="NCBI Taxonomy" id="34508"/>
    <lineage>
        <taxon>Eukaryota</taxon>
        <taxon>Metazoa</taxon>
        <taxon>Ecdysozoa</taxon>
        <taxon>Nematoda</taxon>
        <taxon>Chromadorea</taxon>
        <taxon>Rhabditida</taxon>
        <taxon>Tylenchina</taxon>
        <taxon>Panagrolaimomorpha</taxon>
        <taxon>Strongyloidoidea</taxon>
        <taxon>Steinernematidae</taxon>
        <taxon>Steinernema</taxon>
    </lineage>
</organism>
<keyword evidence="2" id="KW-1185">Reference proteome</keyword>
<dbReference type="EMBL" id="AZBU02000001">
    <property type="protein sequence ID" value="TMS36772.1"/>
    <property type="molecule type" value="Genomic_DNA"/>
</dbReference>
<dbReference type="Proteomes" id="UP000298663">
    <property type="component" value="Unassembled WGS sequence"/>
</dbReference>
<evidence type="ECO:0000313" key="1">
    <source>
        <dbReference type="EMBL" id="TMS36772.1"/>
    </source>
</evidence>
<dbReference type="AlphaFoldDB" id="A0A4U8UTV9"/>
<evidence type="ECO:0000313" key="2">
    <source>
        <dbReference type="Proteomes" id="UP000298663"/>
    </source>
</evidence>
<proteinExistence type="predicted"/>